<dbReference type="InterPro" id="IPR029046">
    <property type="entry name" value="LolA/LolB/LppX"/>
</dbReference>
<organism evidence="2 3">
    <name type="scientific">Nonomuraea salmonea</name>
    <dbReference type="NCBI Taxonomy" id="46181"/>
    <lineage>
        <taxon>Bacteria</taxon>
        <taxon>Bacillati</taxon>
        <taxon>Actinomycetota</taxon>
        <taxon>Actinomycetes</taxon>
        <taxon>Streptosporangiales</taxon>
        <taxon>Streptosporangiaceae</taxon>
        <taxon>Nonomuraea</taxon>
    </lineage>
</organism>
<evidence type="ECO:0000313" key="2">
    <source>
        <dbReference type="EMBL" id="MFB9472312.1"/>
    </source>
</evidence>
<proteinExistence type="predicted"/>
<comment type="caution">
    <text evidence="2">The sequence shown here is derived from an EMBL/GenBank/DDBJ whole genome shotgun (WGS) entry which is preliminary data.</text>
</comment>
<dbReference type="SUPFAM" id="SSF89392">
    <property type="entry name" value="Prokaryotic lipoproteins and lipoprotein localization factors"/>
    <property type="match status" value="1"/>
</dbReference>
<accession>A0ABV5NPY7</accession>
<name>A0ABV5NPY7_9ACTN</name>
<dbReference type="PROSITE" id="PS51257">
    <property type="entry name" value="PROKAR_LIPOPROTEIN"/>
    <property type="match status" value="1"/>
</dbReference>
<gene>
    <name evidence="2" type="ORF">ACFFR3_22615</name>
</gene>
<dbReference type="RefSeq" id="WP_345395604.1">
    <property type="nucleotide sequence ID" value="NZ_BAAAXS010000001.1"/>
</dbReference>
<sequence>MRTISMTAAGAALVVAAVAGCGSNAQPIQVNLAASEVLTQAAQKTAEVTSYTVDAVVNLTHPQQGSGKVQGRMLYQSKPQLAADLTLDTVDMGQRSVPGGVRAVLQGDTVYVKVEALKELLGATKPWIKVPLKDADGGSGEVNEVLTQVQQFDLGNMTKLITASQDVKAAGNETVNGEDTTHYSGTFPVEAAVQQLPADKQEQARDGLAELKDIKFDMWVAADGLPRKIALNGSKDGATLDATLFFKGFNEPVSIQAPPADQVGELPKNTTN</sequence>
<keyword evidence="3" id="KW-1185">Reference proteome</keyword>
<feature type="signal peptide" evidence="1">
    <location>
        <begin position="1"/>
        <end position="25"/>
    </location>
</feature>
<reference evidence="2 3" key="1">
    <citation type="submission" date="2024-09" db="EMBL/GenBank/DDBJ databases">
        <authorList>
            <person name="Sun Q."/>
            <person name="Mori K."/>
        </authorList>
    </citation>
    <scope>NUCLEOTIDE SEQUENCE [LARGE SCALE GENOMIC DNA]</scope>
    <source>
        <strain evidence="2 3">JCM 3324</strain>
    </source>
</reference>
<dbReference type="Proteomes" id="UP001589568">
    <property type="component" value="Unassembled WGS sequence"/>
</dbReference>
<feature type="chain" id="PRO_5047380423" evidence="1">
    <location>
        <begin position="26"/>
        <end position="272"/>
    </location>
</feature>
<evidence type="ECO:0000313" key="3">
    <source>
        <dbReference type="Proteomes" id="UP001589568"/>
    </source>
</evidence>
<dbReference type="Gene3D" id="2.50.20.20">
    <property type="match status" value="1"/>
</dbReference>
<dbReference type="EMBL" id="JBHMCF010000025">
    <property type="protein sequence ID" value="MFB9472312.1"/>
    <property type="molecule type" value="Genomic_DNA"/>
</dbReference>
<keyword evidence="1" id="KW-0732">Signal</keyword>
<evidence type="ECO:0000256" key="1">
    <source>
        <dbReference type="SAM" id="SignalP"/>
    </source>
</evidence>
<protein>
    <submittedName>
        <fullName evidence="2">LppX_LprAFG lipoprotein</fullName>
    </submittedName>
</protein>
<keyword evidence="2" id="KW-0449">Lipoprotein</keyword>